<dbReference type="PROSITE" id="PS51736">
    <property type="entry name" value="RECOMBINASES_3"/>
    <property type="match status" value="1"/>
</dbReference>
<evidence type="ECO:0000256" key="2">
    <source>
        <dbReference type="ARBA" id="ARBA00023125"/>
    </source>
</evidence>
<keyword evidence="2" id="KW-0238">DNA-binding</keyword>
<dbReference type="GO" id="GO:0000150">
    <property type="term" value="F:DNA strand exchange activity"/>
    <property type="evidence" value="ECO:0007669"/>
    <property type="project" value="InterPro"/>
</dbReference>
<evidence type="ECO:0000259" key="4">
    <source>
        <dbReference type="PROSITE" id="PS51736"/>
    </source>
</evidence>
<evidence type="ECO:0000256" key="3">
    <source>
        <dbReference type="ARBA" id="ARBA00023172"/>
    </source>
</evidence>
<dbReference type="PANTHER" id="PTHR30461:SF2">
    <property type="entry name" value="SERINE RECOMBINASE PINE-RELATED"/>
    <property type="match status" value="1"/>
</dbReference>
<reference evidence="5" key="1">
    <citation type="journal article" date="2014" name="Front. Microbiol.">
        <title>High frequency of phylogenetically diverse reductive dehalogenase-homologous genes in deep subseafloor sedimentary metagenomes.</title>
        <authorList>
            <person name="Kawai M."/>
            <person name="Futagami T."/>
            <person name="Toyoda A."/>
            <person name="Takaki Y."/>
            <person name="Nishi S."/>
            <person name="Hori S."/>
            <person name="Arai W."/>
            <person name="Tsubouchi T."/>
            <person name="Morono Y."/>
            <person name="Uchiyama I."/>
            <person name="Ito T."/>
            <person name="Fujiyama A."/>
            <person name="Inagaki F."/>
            <person name="Takami H."/>
        </authorList>
    </citation>
    <scope>NUCLEOTIDE SEQUENCE</scope>
    <source>
        <strain evidence="5">Expedition CK06-06</strain>
    </source>
</reference>
<dbReference type="GO" id="GO:0003677">
    <property type="term" value="F:DNA binding"/>
    <property type="evidence" value="ECO:0007669"/>
    <property type="project" value="UniProtKB-KW"/>
</dbReference>
<dbReference type="InterPro" id="IPR009057">
    <property type="entry name" value="Homeodomain-like_sf"/>
</dbReference>
<evidence type="ECO:0000256" key="1">
    <source>
        <dbReference type="ARBA" id="ARBA00009913"/>
    </source>
</evidence>
<dbReference type="AlphaFoldDB" id="X0VZP7"/>
<comment type="similarity">
    <text evidence="1">Belongs to the site-specific recombinase resolvase family.</text>
</comment>
<dbReference type="Pfam" id="PF00239">
    <property type="entry name" value="Resolvase"/>
    <property type="match status" value="1"/>
</dbReference>
<dbReference type="InterPro" id="IPR036162">
    <property type="entry name" value="Resolvase-like_N_sf"/>
</dbReference>
<dbReference type="Gene3D" id="3.40.50.1390">
    <property type="entry name" value="Resolvase, N-terminal catalytic domain"/>
    <property type="match status" value="1"/>
</dbReference>
<dbReference type="InterPro" id="IPR036388">
    <property type="entry name" value="WH-like_DNA-bd_sf"/>
</dbReference>
<organism evidence="5">
    <name type="scientific">marine sediment metagenome</name>
    <dbReference type="NCBI Taxonomy" id="412755"/>
    <lineage>
        <taxon>unclassified sequences</taxon>
        <taxon>metagenomes</taxon>
        <taxon>ecological metagenomes</taxon>
    </lineage>
</organism>
<dbReference type="Gene3D" id="1.10.10.10">
    <property type="entry name" value="Winged helix-like DNA-binding domain superfamily/Winged helix DNA-binding domain"/>
    <property type="match status" value="1"/>
</dbReference>
<dbReference type="InterPro" id="IPR006119">
    <property type="entry name" value="Resolv_N"/>
</dbReference>
<dbReference type="CDD" id="cd03768">
    <property type="entry name" value="SR_ResInv"/>
    <property type="match status" value="1"/>
</dbReference>
<sequence>DKQSVDSQLSILREYATKRELNIIAEFIDRGISGAKDNRPQLNKMMNLVRKRKIDIVLVFRFDRFARSTKHLITALDEFQTLGVDFISYSENIDTSTPIGKVLFTIIAAFSSFEREIIIERVKNGLDTAKRKGKVLGRPSLSNDIKNKIIELRNNKLSMSTISNKLNVSKGFVHKTLKNSTVEVAEKIATKVYKKNIKRKSLNI</sequence>
<dbReference type="SUPFAM" id="SSF53041">
    <property type="entry name" value="Resolvase-like"/>
    <property type="match status" value="1"/>
</dbReference>
<feature type="non-terminal residue" evidence="5">
    <location>
        <position position="1"/>
    </location>
</feature>
<dbReference type="EMBL" id="BARS01032615">
    <property type="protein sequence ID" value="GAG16567.1"/>
    <property type="molecule type" value="Genomic_DNA"/>
</dbReference>
<proteinExistence type="inferred from homology"/>
<dbReference type="SUPFAM" id="SSF46689">
    <property type="entry name" value="Homeodomain-like"/>
    <property type="match status" value="1"/>
</dbReference>
<dbReference type="SMART" id="SM00857">
    <property type="entry name" value="Resolvase"/>
    <property type="match status" value="1"/>
</dbReference>
<keyword evidence="3" id="KW-0233">DNA recombination</keyword>
<gene>
    <name evidence="5" type="ORF">S01H1_50610</name>
</gene>
<name>X0VZP7_9ZZZZ</name>
<evidence type="ECO:0000313" key="5">
    <source>
        <dbReference type="EMBL" id="GAG16567.1"/>
    </source>
</evidence>
<dbReference type="PANTHER" id="PTHR30461">
    <property type="entry name" value="DNA-INVERTASE FROM LAMBDOID PROPHAGE"/>
    <property type="match status" value="1"/>
</dbReference>
<protein>
    <recommendedName>
        <fullName evidence="4">Resolvase/invertase-type recombinase catalytic domain-containing protein</fullName>
    </recommendedName>
</protein>
<feature type="domain" description="Resolvase/invertase-type recombinase catalytic" evidence="4">
    <location>
        <begin position="1"/>
        <end position="133"/>
    </location>
</feature>
<comment type="caution">
    <text evidence="5">The sequence shown here is derived from an EMBL/GenBank/DDBJ whole genome shotgun (WGS) entry which is preliminary data.</text>
</comment>
<accession>X0VZP7</accession>
<dbReference type="InterPro" id="IPR050639">
    <property type="entry name" value="SSR_resolvase"/>
</dbReference>